<dbReference type="EMBL" id="JAINDJ010000003">
    <property type="protein sequence ID" value="KAG9454921.1"/>
    <property type="molecule type" value="Genomic_DNA"/>
</dbReference>
<evidence type="ECO:0000256" key="8">
    <source>
        <dbReference type="ARBA" id="ARBA00022723"/>
    </source>
</evidence>
<evidence type="ECO:0000256" key="10">
    <source>
        <dbReference type="ARBA" id="ARBA00022833"/>
    </source>
</evidence>
<accession>A0AAV7F506</accession>
<dbReference type="SMART" id="SM00355">
    <property type="entry name" value="ZnF_C2H2"/>
    <property type="match status" value="2"/>
</dbReference>
<keyword evidence="10" id="KW-0862">Zinc</keyword>
<dbReference type="CDD" id="cd14820">
    <property type="entry name" value="TRAX"/>
    <property type="match status" value="1"/>
</dbReference>
<evidence type="ECO:0000256" key="7">
    <source>
        <dbReference type="ARBA" id="ARBA00022691"/>
    </source>
</evidence>
<dbReference type="InterPro" id="IPR012337">
    <property type="entry name" value="RNaseH-like_sf"/>
</dbReference>
<dbReference type="CDD" id="cd02440">
    <property type="entry name" value="AdoMet_MTases"/>
    <property type="match status" value="1"/>
</dbReference>
<sequence length="1456" mass="165659">MEKNHLENEEVDDGEENGQIEDWDDWEADEHELDTIAHCLFCDSCATSVEALLEHCSSLHSFDFQEIRRSLKLDFYSSFKLINYVRSQVAATRCWICGISFREKIDLLNHLHPEHAFIKDGNFPWEDDKYLIPFLPDDAFLHSFDVDEDDQDECVPSVDREELLEELDIAKEFAGICLEDENAFENVLSELDYVNGTCKKPHEDTHELPGTGNKVKDVVAENGTCADEFAGFAAQQRKGKSLKVSFANVAAKEIKNVNENYFGAYSSFGIHREMISDKVRTDSYRAAILNNPSLMSHATVLDVGCGTGILSLFAAQAGAARVFAIEASEKMASVASQVAKANGLLWDQNHKMESKNGAIVVLQGMVEELCKTNQVAPHSIDVLISEWMGYCLLYESMLSSVLYARDCWLKPGGAILPDIATMFAAGFGRGATSMPFWENVYGFDMSIIGKEVVEDAAQIPVVDVVDSGDIVTGTATLKTFDLATMESSDVDFTSSFELEPKFIGSGECYGIVLWFETAFTSRFCKETPVILSTSPYKPKTHWSQTILTFREPIAISSPEFQDAIAGTSVATECYPPVKKIECRVSIVRAAQHRSIDISLEVTGVIVKNYENDFICSRGKANLVRMKERVLINEPGVLVPLNRINETCFLLIIELASRNFTQQGDIQTRTVALKNEDQTEHIKSFQLLPALEITITQHLLKESANTDAVARLLPTVMAGKSSRIHQLAEASLPSSTKKQRKLSTSCAMKVQFEKYADYLNQLNDKRERLVKASRDVTMNSKKVIFQVHRISKNNREEVLEKAQKDLASVTDIYLSKLVKELQGTDFWKLRRAYSPGVQEYIEAATLCKFCTTGNLMTLDEVNRNLLSLSDPSNEPLQINVLDYLLGVGDLTGELMRLAIGRISDGELEYAEMICRFVRDMYRELSLLAPSMDDNIEMKKKMETMLQSAMKIENACYSLIIILGVRRKSYQRNKVYGKVWLGSSSSRREWKGPEVVLLEAAKQYQGVCGAMMIAIKYIDVDEWIITTFKVMIDQERKEKMQRSQEASLRCLQQSKGLHYDHQHHGNAVKGFSDVKEEQNINSGGHGEADNVLGNEMFAPPNEGFYRPYYQQDFYMWPPYFHNDFHKMQQAQWNSFENHFCPMSREYPFPVDNQIHYAPIKMWSQAYQYEFQFQEFQYFVVIDFEATCDKEKNPHPQEIIEFPSVLVKGETGEVVDDFRKYVRPTHHQMLTDFCKELTGIQQSQVDEGISLSDALLLHDKWLEDNGVKQRNFAVVTWSNWDCRVMLESECRFKKIRKPPYFNRWINLKVPFQEVFGGVRCNLKEAVRMAGLTWEGRAHCGLDDAYNTAHLLTHLMRRGFRFSITNSLLWQQPENVSTPPPPFYQRPKLPMPMFQFHPQVEPTGKERQTYCFCGAKSSRRVVRKPGPNQGSVFFGCGNWTATRGALCNYFEWVSPLRQGS</sequence>
<dbReference type="InterPro" id="IPR036081">
    <property type="entry name" value="Translin_sf"/>
</dbReference>
<dbReference type="PANTHER" id="PTHR11006">
    <property type="entry name" value="PROTEIN ARGININE N-METHYLTRANSFERASE"/>
    <property type="match status" value="1"/>
</dbReference>
<name>A0AAV7F506_ARIFI</name>
<dbReference type="InterPro" id="IPR047201">
    <property type="entry name" value="ERI-1_3'hExo-like"/>
</dbReference>
<dbReference type="GO" id="GO:0005634">
    <property type="term" value="C:nucleus"/>
    <property type="evidence" value="ECO:0007669"/>
    <property type="project" value="UniProtKB-SubCell"/>
</dbReference>
<dbReference type="InterPro" id="IPR002848">
    <property type="entry name" value="Translin_fam"/>
</dbReference>
<gene>
    <name evidence="17" type="ORF">H6P81_007825</name>
</gene>
<dbReference type="FunFam" id="3.30.420.10:FF:000068">
    <property type="entry name" value="Exonuclease domain-containing protein 1"/>
    <property type="match status" value="1"/>
</dbReference>
<evidence type="ECO:0000256" key="15">
    <source>
        <dbReference type="PROSITE-ProRule" id="PRU01343"/>
    </source>
</evidence>
<dbReference type="GO" id="GO:0042054">
    <property type="term" value="F:histone methyltransferase activity"/>
    <property type="evidence" value="ECO:0007669"/>
    <property type="project" value="TreeGrafter"/>
</dbReference>
<keyword evidence="8" id="KW-0479">Metal-binding</keyword>
<dbReference type="InterPro" id="IPR025799">
    <property type="entry name" value="Arg_MeTrfase"/>
</dbReference>
<evidence type="ECO:0000259" key="16">
    <source>
        <dbReference type="PROSITE" id="PS51999"/>
    </source>
</evidence>
<dbReference type="Proteomes" id="UP000825729">
    <property type="component" value="Unassembled WGS sequence"/>
</dbReference>
<dbReference type="Pfam" id="PF12756">
    <property type="entry name" value="zf-C2H2_2"/>
    <property type="match status" value="1"/>
</dbReference>
<dbReference type="FunFam" id="3.40.50.150:FF:000016">
    <property type="entry name" value="Protein arginine N-methyltransferase 6"/>
    <property type="match status" value="1"/>
</dbReference>
<feature type="domain" description="GRF-type" evidence="16">
    <location>
        <begin position="1407"/>
        <end position="1452"/>
    </location>
</feature>
<dbReference type="Pfam" id="PF13649">
    <property type="entry name" value="Methyltransf_25"/>
    <property type="match status" value="1"/>
</dbReference>
<dbReference type="SUPFAM" id="SSF74784">
    <property type="entry name" value="Translin"/>
    <property type="match status" value="1"/>
</dbReference>
<dbReference type="Gene3D" id="3.40.50.150">
    <property type="entry name" value="Vaccinia Virus protein VP39"/>
    <property type="match status" value="1"/>
</dbReference>
<dbReference type="InterPro" id="IPR010666">
    <property type="entry name" value="Znf_GRF"/>
</dbReference>
<organism evidence="17 18">
    <name type="scientific">Aristolochia fimbriata</name>
    <name type="common">White veined hardy Dutchman's pipe vine</name>
    <dbReference type="NCBI Taxonomy" id="158543"/>
    <lineage>
        <taxon>Eukaryota</taxon>
        <taxon>Viridiplantae</taxon>
        <taxon>Streptophyta</taxon>
        <taxon>Embryophyta</taxon>
        <taxon>Tracheophyta</taxon>
        <taxon>Spermatophyta</taxon>
        <taxon>Magnoliopsida</taxon>
        <taxon>Magnoliidae</taxon>
        <taxon>Piperales</taxon>
        <taxon>Aristolochiaceae</taxon>
        <taxon>Aristolochia</taxon>
    </lineage>
</organism>
<dbReference type="PROSITE" id="PS51678">
    <property type="entry name" value="SAM_MT_PRMT"/>
    <property type="match status" value="1"/>
</dbReference>
<keyword evidence="11" id="KW-0539">Nucleus</keyword>
<dbReference type="CDD" id="cd06133">
    <property type="entry name" value="ERI-1_3'hExo_like"/>
    <property type="match status" value="1"/>
</dbReference>
<evidence type="ECO:0000256" key="6">
    <source>
        <dbReference type="ARBA" id="ARBA00022679"/>
    </source>
</evidence>
<evidence type="ECO:0000256" key="4">
    <source>
        <dbReference type="ARBA" id="ARBA00022490"/>
    </source>
</evidence>
<evidence type="ECO:0000256" key="13">
    <source>
        <dbReference type="ARBA" id="ARBA00049303"/>
    </source>
</evidence>
<comment type="catalytic activity">
    <reaction evidence="12">
        <text>L-arginyl-[protein] + 2 S-adenosyl-L-methionine = N(omega),N(omega)-dimethyl-L-arginyl-[protein] + 2 S-adenosyl-L-homocysteine + 2 H(+)</text>
        <dbReference type="Rhea" id="RHEA:48096"/>
        <dbReference type="Rhea" id="RHEA-COMP:10532"/>
        <dbReference type="Rhea" id="RHEA-COMP:11991"/>
        <dbReference type="ChEBI" id="CHEBI:15378"/>
        <dbReference type="ChEBI" id="CHEBI:29965"/>
        <dbReference type="ChEBI" id="CHEBI:57856"/>
        <dbReference type="ChEBI" id="CHEBI:59789"/>
        <dbReference type="ChEBI" id="CHEBI:61897"/>
        <dbReference type="EC" id="2.1.1.319"/>
    </reaction>
    <physiologicalReaction direction="left-to-right" evidence="12">
        <dbReference type="Rhea" id="RHEA:48097"/>
    </physiologicalReaction>
</comment>
<proteinExistence type="inferred from homology"/>
<dbReference type="InterPro" id="IPR055135">
    <property type="entry name" value="PRMT_dom"/>
</dbReference>
<dbReference type="GO" id="GO:0032259">
    <property type="term" value="P:methylation"/>
    <property type="evidence" value="ECO:0007669"/>
    <property type="project" value="UniProtKB-KW"/>
</dbReference>
<evidence type="ECO:0000256" key="14">
    <source>
        <dbReference type="PROSITE-ProRule" id="PRU01015"/>
    </source>
</evidence>
<keyword evidence="18" id="KW-1185">Reference proteome</keyword>
<dbReference type="InterPro" id="IPR029063">
    <property type="entry name" value="SAM-dependent_MTases_sf"/>
</dbReference>
<dbReference type="Gene3D" id="2.70.160.11">
    <property type="entry name" value="Hnrnp arginine n-methyltransferase1"/>
    <property type="match status" value="1"/>
</dbReference>
<evidence type="ECO:0000256" key="11">
    <source>
        <dbReference type="ARBA" id="ARBA00023242"/>
    </source>
</evidence>
<comment type="subcellular location">
    <subcellularLocation>
        <location evidence="2">Cytoplasm</location>
    </subcellularLocation>
    <subcellularLocation>
        <location evidence="1">Nucleus</location>
    </subcellularLocation>
</comment>
<keyword evidence="4" id="KW-0963">Cytoplasm</keyword>
<dbReference type="InterPro" id="IPR041698">
    <property type="entry name" value="Methyltransf_25"/>
</dbReference>
<evidence type="ECO:0000313" key="18">
    <source>
        <dbReference type="Proteomes" id="UP000825729"/>
    </source>
</evidence>
<dbReference type="Pfam" id="PF00929">
    <property type="entry name" value="RNase_T"/>
    <property type="match status" value="1"/>
</dbReference>
<dbReference type="SMART" id="SM00479">
    <property type="entry name" value="EXOIII"/>
    <property type="match status" value="1"/>
</dbReference>
<dbReference type="GO" id="GO:0035242">
    <property type="term" value="F:protein-arginine omega-N asymmetric methyltransferase activity"/>
    <property type="evidence" value="ECO:0007669"/>
    <property type="project" value="UniProtKB-EC"/>
</dbReference>
<dbReference type="Pfam" id="PF01997">
    <property type="entry name" value="Translin"/>
    <property type="match status" value="1"/>
</dbReference>
<comment type="caution">
    <text evidence="17">The sequence shown here is derived from an EMBL/GenBank/DDBJ whole genome shotgun (WGS) entry which is preliminary data.</text>
</comment>
<dbReference type="InterPro" id="IPR036397">
    <property type="entry name" value="RNaseH_sf"/>
</dbReference>
<comment type="catalytic activity">
    <reaction evidence="13">
        <text>L-arginyl-[protein] + S-adenosyl-L-methionine = N(omega)-methyl-L-arginyl-[protein] + S-adenosyl-L-homocysteine + H(+)</text>
        <dbReference type="Rhea" id="RHEA:48100"/>
        <dbReference type="Rhea" id="RHEA-COMP:10532"/>
        <dbReference type="Rhea" id="RHEA-COMP:11990"/>
        <dbReference type="ChEBI" id="CHEBI:15378"/>
        <dbReference type="ChEBI" id="CHEBI:29965"/>
        <dbReference type="ChEBI" id="CHEBI:57856"/>
        <dbReference type="ChEBI" id="CHEBI:59789"/>
        <dbReference type="ChEBI" id="CHEBI:65280"/>
    </reaction>
    <physiologicalReaction direction="left-to-right" evidence="13">
        <dbReference type="Rhea" id="RHEA:48101"/>
    </physiologicalReaction>
</comment>
<keyword evidence="5 14" id="KW-0489">Methyltransferase</keyword>
<evidence type="ECO:0000256" key="12">
    <source>
        <dbReference type="ARBA" id="ARBA00047384"/>
    </source>
</evidence>
<evidence type="ECO:0000256" key="1">
    <source>
        <dbReference type="ARBA" id="ARBA00004123"/>
    </source>
</evidence>
<dbReference type="SUPFAM" id="SSF57667">
    <property type="entry name" value="beta-beta-alpha zinc fingers"/>
    <property type="match status" value="1"/>
</dbReference>
<dbReference type="InterPro" id="IPR041661">
    <property type="entry name" value="ZN622/Rei1/Reh1_Znf-C2H2"/>
</dbReference>
<dbReference type="Gene3D" id="1.20.58.190">
    <property type="entry name" value="Translin, domain 1"/>
    <property type="match status" value="1"/>
</dbReference>
<dbReference type="Gene3D" id="3.30.420.10">
    <property type="entry name" value="Ribonuclease H-like superfamily/Ribonuclease H"/>
    <property type="match status" value="1"/>
</dbReference>
<evidence type="ECO:0000313" key="17">
    <source>
        <dbReference type="EMBL" id="KAG9454921.1"/>
    </source>
</evidence>
<dbReference type="SUPFAM" id="SSF53098">
    <property type="entry name" value="Ribonuclease H-like"/>
    <property type="match status" value="1"/>
</dbReference>
<dbReference type="GO" id="GO:0005737">
    <property type="term" value="C:cytoplasm"/>
    <property type="evidence" value="ECO:0007669"/>
    <property type="project" value="UniProtKB-SubCell"/>
</dbReference>
<dbReference type="Gene3D" id="1.20.58.200">
    <property type="entry name" value="Translin, domain 2"/>
    <property type="match status" value="1"/>
</dbReference>
<comment type="similarity">
    <text evidence="3">Belongs to the translin family.</text>
</comment>
<keyword evidence="6 14" id="KW-0808">Transferase</keyword>
<keyword evidence="9 15" id="KW-0863">Zinc-finger</keyword>
<dbReference type="InterPro" id="IPR036236">
    <property type="entry name" value="Znf_C2H2_sf"/>
</dbReference>
<evidence type="ECO:0000256" key="9">
    <source>
        <dbReference type="ARBA" id="ARBA00022771"/>
    </source>
</evidence>
<protein>
    <recommendedName>
        <fullName evidence="16">GRF-type domain-containing protein</fullName>
    </recommendedName>
</protein>
<dbReference type="InterPro" id="IPR013520">
    <property type="entry name" value="Ribonucl_H"/>
</dbReference>
<evidence type="ECO:0000256" key="2">
    <source>
        <dbReference type="ARBA" id="ARBA00004496"/>
    </source>
</evidence>
<evidence type="ECO:0000256" key="3">
    <source>
        <dbReference type="ARBA" id="ARBA00005902"/>
    </source>
</evidence>
<reference evidence="17 18" key="1">
    <citation type="submission" date="2021-07" db="EMBL/GenBank/DDBJ databases">
        <title>The Aristolochia fimbriata genome: insights into angiosperm evolution, floral development and chemical biosynthesis.</title>
        <authorList>
            <person name="Jiao Y."/>
        </authorList>
    </citation>
    <scope>NUCLEOTIDE SEQUENCE [LARGE SCALE GENOMIC DNA]</scope>
    <source>
        <strain evidence="17">IBCAS-2021</strain>
        <tissue evidence="17">Leaf</tissue>
    </source>
</reference>
<dbReference type="InterPro" id="IPR013087">
    <property type="entry name" value="Znf_C2H2_type"/>
</dbReference>
<dbReference type="PROSITE" id="PS00028">
    <property type="entry name" value="ZINC_FINGER_C2H2_1"/>
    <property type="match status" value="1"/>
</dbReference>
<dbReference type="PANTHER" id="PTHR11006:SF89">
    <property type="entry name" value="PROTEIN ARGININE N-METHYLTRANSFERASE 3-RELATED"/>
    <property type="match status" value="1"/>
</dbReference>
<dbReference type="GO" id="GO:0008270">
    <property type="term" value="F:zinc ion binding"/>
    <property type="evidence" value="ECO:0007669"/>
    <property type="project" value="UniProtKB-KW"/>
</dbReference>
<dbReference type="GO" id="GO:0000175">
    <property type="term" value="F:3'-5'-RNA exonuclease activity"/>
    <property type="evidence" value="ECO:0007669"/>
    <property type="project" value="InterPro"/>
</dbReference>
<evidence type="ECO:0000256" key="5">
    <source>
        <dbReference type="ARBA" id="ARBA00022603"/>
    </source>
</evidence>
<dbReference type="Pfam" id="PF06839">
    <property type="entry name" value="Zn_ribbon_GRF"/>
    <property type="match status" value="1"/>
</dbReference>
<dbReference type="GO" id="GO:0043565">
    <property type="term" value="F:sequence-specific DNA binding"/>
    <property type="evidence" value="ECO:0007669"/>
    <property type="project" value="InterPro"/>
</dbReference>
<dbReference type="SUPFAM" id="SSF53335">
    <property type="entry name" value="S-adenosyl-L-methionine-dependent methyltransferases"/>
    <property type="match status" value="1"/>
</dbReference>
<dbReference type="Pfam" id="PF22528">
    <property type="entry name" value="PRMT_C"/>
    <property type="match status" value="1"/>
</dbReference>
<dbReference type="PROSITE" id="PS51999">
    <property type="entry name" value="ZF_GRF"/>
    <property type="match status" value="1"/>
</dbReference>
<dbReference type="InterPro" id="IPR016068">
    <property type="entry name" value="Translin_N"/>
</dbReference>
<keyword evidence="7 14" id="KW-0949">S-adenosyl-L-methionine</keyword>
<dbReference type="InterPro" id="IPR016069">
    <property type="entry name" value="Translin_C"/>
</dbReference>